<dbReference type="InterPro" id="IPR051266">
    <property type="entry name" value="CLCR"/>
</dbReference>
<feature type="domain" description="VWFA" evidence="1">
    <location>
        <begin position="368"/>
        <end position="538"/>
    </location>
</feature>
<dbReference type="eggNOG" id="COG2304">
    <property type="taxonomic scope" value="Bacteria"/>
</dbReference>
<dbReference type="Pfam" id="PF13519">
    <property type="entry name" value="VWA_2"/>
    <property type="match status" value="1"/>
</dbReference>
<accession>F2IJY8</accession>
<dbReference type="SUPFAM" id="SSF53300">
    <property type="entry name" value="vWA-like"/>
    <property type="match status" value="1"/>
</dbReference>
<dbReference type="PANTHER" id="PTHR10579:SF43">
    <property type="entry name" value="ZINC FINGER (C3HC4-TYPE RING FINGER) FAMILY PROTEIN"/>
    <property type="match status" value="1"/>
</dbReference>
<gene>
    <name evidence="2" type="ordered locus">Fluta_3071</name>
</gene>
<sequence length="541" mass="62659">MNAFSFCNQTWYFDATKLQGAVYTSSKKLNENYFYCDKTMHKGWISYTGLEEKFRFPEITPNAEKMIPAYQADYIPWLEAKETVFKSMAKNKKLFEPIAPILISYVAATDSLFKTHEALNNYITEKIFRSDNEFRHARDILIAHDNWFEQCYLLFKQLDKALVDYTNEYYSPLKTHGELQQGLQELNLTMKLLTEWENELYLENSSNNAKHDTVLRSLNESGLKKDSLYLYKTKGYGYLSSGFWLHTRYRTFYTSMRSTIYWYASSKGTPEPYIKPSQKYYNDFVRSYNSVTDDYNDYIAISDALTYWETASCCLSRSEIDTNQNVLLMAPRLPYKFEYEEKKQEEKDSIPSEVHPDALLISKAQPHHLVYLLDASSSMNESGKLTHLKENASYLVQIQRAIDQISIVTFSGKSQVLMQAIPCDQKKHILEKIDHIHAFGQTNIQSGFETVKTLLSSSKLQKGVNSVLLLTDGEFQLKEETLAIINQLKANEIGICFVYLGEPLKKKTTKALEKKYSDLGVIFYDTNRIDLKEALLKIATE</sequence>
<name>F2IJY8_FLUTR</name>
<keyword evidence="3" id="KW-1185">Reference proteome</keyword>
<proteinExistence type="predicted"/>
<dbReference type="InterPro" id="IPR036465">
    <property type="entry name" value="vWFA_dom_sf"/>
</dbReference>
<protein>
    <submittedName>
        <fullName evidence="2">von Willebrand factor type A</fullName>
    </submittedName>
</protein>
<dbReference type="InterPro" id="IPR002035">
    <property type="entry name" value="VWF_A"/>
</dbReference>
<dbReference type="Gene3D" id="3.40.50.410">
    <property type="entry name" value="von Willebrand factor, type A domain"/>
    <property type="match status" value="1"/>
</dbReference>
<evidence type="ECO:0000313" key="2">
    <source>
        <dbReference type="EMBL" id="AEA45047.1"/>
    </source>
</evidence>
<dbReference type="EMBL" id="CP002542">
    <property type="protein sequence ID" value="AEA45047.1"/>
    <property type="molecule type" value="Genomic_DNA"/>
</dbReference>
<reference evidence="2 3" key="1">
    <citation type="journal article" date="2011" name="Stand. Genomic Sci.">
        <title>Complete genome sequence of the gliding freshwater bacterium Fluviicola taffensis type strain (RW262).</title>
        <authorList>
            <person name="Woyke T."/>
            <person name="Chertkov O."/>
            <person name="Lapidus A."/>
            <person name="Nolan M."/>
            <person name="Lucas S."/>
            <person name="Del Rio T.G."/>
            <person name="Tice H."/>
            <person name="Cheng J.F."/>
            <person name="Tapia R."/>
            <person name="Han C."/>
            <person name="Goodwin L."/>
            <person name="Pitluck S."/>
            <person name="Liolios K."/>
            <person name="Pagani I."/>
            <person name="Ivanova N."/>
            <person name="Huntemann M."/>
            <person name="Mavromatis K."/>
            <person name="Mikhailova N."/>
            <person name="Pati A."/>
            <person name="Chen A."/>
            <person name="Palaniappan K."/>
            <person name="Land M."/>
            <person name="Hauser L."/>
            <person name="Brambilla E.M."/>
            <person name="Rohde M."/>
            <person name="Mwirichia R."/>
            <person name="Sikorski J."/>
            <person name="Tindall B.J."/>
            <person name="Goker M."/>
            <person name="Bristow J."/>
            <person name="Eisen J.A."/>
            <person name="Markowitz V."/>
            <person name="Hugenholtz P."/>
            <person name="Klenk H.P."/>
            <person name="Kyrpides N.C."/>
        </authorList>
    </citation>
    <scope>NUCLEOTIDE SEQUENCE [LARGE SCALE GENOMIC DNA]</scope>
    <source>
        <strain evidence="3">DSM 16823 / RW262 / RW262</strain>
    </source>
</reference>
<reference evidence="3" key="2">
    <citation type="submission" date="2011-02" db="EMBL/GenBank/DDBJ databases">
        <title>The complete genome of Fluviicola taffensis DSM 16823.</title>
        <authorList>
            <consortium name="US DOE Joint Genome Institute (JGI-PGF)"/>
            <person name="Lucas S."/>
            <person name="Copeland A."/>
            <person name="Lapidus A."/>
            <person name="Bruce D."/>
            <person name="Goodwin L."/>
            <person name="Pitluck S."/>
            <person name="Kyrpides N."/>
            <person name="Mavromatis K."/>
            <person name="Ivanova N."/>
            <person name="Mikhailova N."/>
            <person name="Pagani I."/>
            <person name="Chertkov O."/>
            <person name="Detter J.C."/>
            <person name="Han C."/>
            <person name="Tapia R."/>
            <person name="Land M."/>
            <person name="Hauser L."/>
            <person name="Markowitz V."/>
            <person name="Cheng J.-F."/>
            <person name="Hugenholtz P."/>
            <person name="Woyke T."/>
            <person name="Wu D."/>
            <person name="Tindall B."/>
            <person name="Pomrenke H.G."/>
            <person name="Brambilla E."/>
            <person name="Klenk H.-P."/>
            <person name="Eisen J.A."/>
        </authorList>
    </citation>
    <scope>NUCLEOTIDE SEQUENCE [LARGE SCALE GENOMIC DNA]</scope>
    <source>
        <strain evidence="3">DSM 16823 / RW262 / RW262</strain>
    </source>
</reference>
<dbReference type="PANTHER" id="PTHR10579">
    <property type="entry name" value="CALCIUM-ACTIVATED CHLORIDE CHANNEL REGULATOR"/>
    <property type="match status" value="1"/>
</dbReference>
<dbReference type="HOGENOM" id="CLU_503217_0_0_10"/>
<evidence type="ECO:0000313" key="3">
    <source>
        <dbReference type="Proteomes" id="UP000007463"/>
    </source>
</evidence>
<evidence type="ECO:0000259" key="1">
    <source>
        <dbReference type="PROSITE" id="PS50234"/>
    </source>
</evidence>
<dbReference type="Proteomes" id="UP000007463">
    <property type="component" value="Chromosome"/>
</dbReference>
<dbReference type="PROSITE" id="PS50234">
    <property type="entry name" value="VWFA"/>
    <property type="match status" value="1"/>
</dbReference>
<dbReference type="STRING" id="755732.Fluta_3071"/>
<dbReference type="AlphaFoldDB" id="F2IJY8"/>
<organism evidence="2 3">
    <name type="scientific">Fluviicola taffensis (strain DSM 16823 / NCIMB 13979 / RW262)</name>
    <dbReference type="NCBI Taxonomy" id="755732"/>
    <lineage>
        <taxon>Bacteria</taxon>
        <taxon>Pseudomonadati</taxon>
        <taxon>Bacteroidota</taxon>
        <taxon>Flavobacteriia</taxon>
        <taxon>Flavobacteriales</taxon>
        <taxon>Crocinitomicaceae</taxon>
        <taxon>Fluviicola</taxon>
    </lineage>
</organism>
<dbReference type="SMART" id="SM00327">
    <property type="entry name" value="VWA"/>
    <property type="match status" value="1"/>
</dbReference>
<dbReference type="KEGG" id="fte:Fluta_3071"/>